<dbReference type="EMBL" id="KE344500">
    <property type="protein sequence ID" value="EXB64486.1"/>
    <property type="molecule type" value="Genomic_DNA"/>
</dbReference>
<proteinExistence type="predicted"/>
<sequence>MKDATQGNKRAIKVPRDCRSNISSPGANKVRKTGGQSPKIIGQDECFLIKKDEHSLPCSAVDRTQMESSAVIGLHPLQELLPLTKIKLQLFPIDEGTRIGLEKDGHHPYLELTLRAKKKISSVLKRVNSKWGSSKVALGEPMLFPYDIHGDISGCRSWTMKDSDISARDVYASIGSPATFRLRYGWFSNSEPKTFEEPSTTSTSCNICLQSGDAKKDCNCDMKKGDNEEMQIVTCEEFKLINDDALRTDSQPGQPQPVAHWLDDLTNTSIGAFLSDASLQAKFNSCEPKSTENGTCLQPDQINFNSKLLASWADCLTNISIGGLLSEVSLQGKFNNGAKSAGSNADLQSTPIISDSLDAFFSAQTGCPQGPKLPTHMSHSSILDAEETCHAFPVQRLSSSGKRVSAISGSSGGCSQDAGSKPSRSPKTDEIDSQARVLEDQACQEAQTDLVLASRTCNDESSLGLLGIKWNDSLGPFDLGLPASRKLVNGGFIK</sequence>
<feature type="region of interest" description="Disordered" evidence="1">
    <location>
        <begin position="402"/>
        <end position="432"/>
    </location>
</feature>
<dbReference type="GO" id="GO:0003682">
    <property type="term" value="F:chromatin binding"/>
    <property type="evidence" value="ECO:0007669"/>
    <property type="project" value="InterPro"/>
</dbReference>
<dbReference type="AlphaFoldDB" id="W9R1U6"/>
<dbReference type="GO" id="GO:0005634">
    <property type="term" value="C:nucleus"/>
    <property type="evidence" value="ECO:0007669"/>
    <property type="project" value="TreeGrafter"/>
</dbReference>
<dbReference type="GO" id="GO:0007389">
    <property type="term" value="P:pattern specification process"/>
    <property type="evidence" value="ECO:0007669"/>
    <property type="project" value="TreeGrafter"/>
</dbReference>
<dbReference type="KEGG" id="mnt:21390145"/>
<evidence type="ECO:0000313" key="3">
    <source>
        <dbReference type="Proteomes" id="UP000030645"/>
    </source>
</evidence>
<feature type="compositionally biased region" description="Polar residues" evidence="1">
    <location>
        <begin position="402"/>
        <end position="425"/>
    </location>
</feature>
<evidence type="ECO:0000256" key="1">
    <source>
        <dbReference type="SAM" id="MobiDB-lite"/>
    </source>
</evidence>
<evidence type="ECO:0000313" key="2">
    <source>
        <dbReference type="EMBL" id="EXB64486.1"/>
    </source>
</evidence>
<reference evidence="3" key="1">
    <citation type="submission" date="2013-01" db="EMBL/GenBank/DDBJ databases">
        <title>Draft Genome Sequence of a Mulberry Tree, Morus notabilis C.K. Schneid.</title>
        <authorList>
            <person name="He N."/>
            <person name="Zhao S."/>
        </authorList>
    </citation>
    <scope>NUCLEOTIDE SEQUENCE</scope>
</reference>
<dbReference type="PANTHER" id="PTHR21677">
    <property type="entry name" value="CRAMPED PROTEIN"/>
    <property type="match status" value="1"/>
</dbReference>
<keyword evidence="3" id="KW-1185">Reference proteome</keyword>
<dbReference type="Proteomes" id="UP000030645">
    <property type="component" value="Unassembled WGS sequence"/>
</dbReference>
<dbReference type="InterPro" id="IPR055315">
    <property type="entry name" value="Cramped-like"/>
</dbReference>
<evidence type="ECO:0008006" key="4">
    <source>
        <dbReference type="Google" id="ProtNLM"/>
    </source>
</evidence>
<gene>
    <name evidence="2" type="ORF">L484_006723</name>
</gene>
<dbReference type="OrthoDB" id="745018at2759"/>
<organism evidence="2 3">
    <name type="scientific">Morus notabilis</name>
    <dbReference type="NCBI Taxonomy" id="981085"/>
    <lineage>
        <taxon>Eukaryota</taxon>
        <taxon>Viridiplantae</taxon>
        <taxon>Streptophyta</taxon>
        <taxon>Embryophyta</taxon>
        <taxon>Tracheophyta</taxon>
        <taxon>Spermatophyta</taxon>
        <taxon>Magnoliopsida</taxon>
        <taxon>eudicotyledons</taxon>
        <taxon>Gunneridae</taxon>
        <taxon>Pentapetalae</taxon>
        <taxon>rosids</taxon>
        <taxon>fabids</taxon>
        <taxon>Rosales</taxon>
        <taxon>Moraceae</taxon>
        <taxon>Moreae</taxon>
        <taxon>Morus</taxon>
    </lineage>
</organism>
<accession>W9R1U6</accession>
<dbReference type="eggNOG" id="ENOG502QUC4">
    <property type="taxonomic scope" value="Eukaryota"/>
</dbReference>
<protein>
    <recommendedName>
        <fullName evidence="4">TSL-kinase interacting protein 1</fullName>
    </recommendedName>
</protein>
<dbReference type="PANTHER" id="PTHR21677:SF4">
    <property type="entry name" value="TSL-KINASE INTERACTING-LIKE PROTEIN"/>
    <property type="match status" value="1"/>
</dbReference>
<name>W9R1U6_9ROSA</name>